<keyword evidence="4" id="KW-0408">Iron</keyword>
<proteinExistence type="inferred from homology"/>
<dbReference type="PANTHER" id="PTHR39479:SF2">
    <property type="entry name" value="2-OXOADIPATE DIOXYGENASE_DECARBOXYLASE"/>
    <property type="match status" value="1"/>
</dbReference>
<dbReference type="Pfam" id="PF07063">
    <property type="entry name" value="HGLS"/>
    <property type="match status" value="1"/>
</dbReference>
<dbReference type="InterPro" id="IPR047869">
    <property type="entry name" value="YdcJ_bac-like"/>
</dbReference>
<evidence type="ECO:0000256" key="7">
    <source>
        <dbReference type="ARBA" id="ARBA00035034"/>
    </source>
</evidence>
<dbReference type="GO" id="GO:0051213">
    <property type="term" value="F:dioxygenase activity"/>
    <property type="evidence" value="ECO:0007669"/>
    <property type="project" value="UniProtKB-KW"/>
</dbReference>
<organism evidence="9 10">
    <name type="scientific">Fusarium torreyae</name>
    <dbReference type="NCBI Taxonomy" id="1237075"/>
    <lineage>
        <taxon>Eukaryota</taxon>
        <taxon>Fungi</taxon>
        <taxon>Dikarya</taxon>
        <taxon>Ascomycota</taxon>
        <taxon>Pezizomycotina</taxon>
        <taxon>Sordariomycetes</taxon>
        <taxon>Hypocreomycetidae</taxon>
        <taxon>Hypocreales</taxon>
        <taxon>Nectriaceae</taxon>
        <taxon>Fusarium</taxon>
    </lineage>
</organism>
<keyword evidence="3" id="KW-0560">Oxidoreductase</keyword>
<dbReference type="CDD" id="cd16348">
    <property type="entry name" value="VOC_YdcJ_like"/>
    <property type="match status" value="1"/>
</dbReference>
<evidence type="ECO:0000256" key="3">
    <source>
        <dbReference type="ARBA" id="ARBA00023002"/>
    </source>
</evidence>
<evidence type="ECO:0000313" key="9">
    <source>
        <dbReference type="EMBL" id="KAJ4263364.1"/>
    </source>
</evidence>
<sequence>MTLEEAVSPDTVRTMFASALSKMYQQEVPQYGTLLELVSAINHRNDKSLKHRVEVERHGAIRLGTADELTTMRRLFSVMGMQPVGYYDLTVANLPVHATCFRPLTKESLAFDPFRVFTSLLRLELVQDKSLRSKAAEILGNRNIFTRRCIELIEKYENHGWFDSTVAEEFITEALQTFRWHKTSTVDIKTYKALQAQHPLIADVVCFKGPHINHLTPRVLDIEAAQVEMVRRGLQAKESIEGPPPRAYPILLRQTSFLALQEAVSFSDGKETGSHKARFGEIEQRGMALTPKGRRLYDDLISEWRETMRKLPPGDTTKSETSQELLTEIFKRFPDSLDALRREGLAYFTYKPTTSESNPAHLSDLESLIKSGAVEIEPITYEDFLPVSAAGIFHSNLGGSGGMGQVAVADQASFEEALGCRVSKEFDLYAEIEQASISRCLRSLLKE</sequence>
<evidence type="ECO:0000256" key="1">
    <source>
        <dbReference type="ARBA" id="ARBA00001954"/>
    </source>
</evidence>
<dbReference type="Gene3D" id="3.10.180.80">
    <property type="entry name" value="Uncharacterised protein PF07063, DUF1338"/>
    <property type="match status" value="1"/>
</dbReference>
<dbReference type="OrthoDB" id="8300246at2759"/>
<dbReference type="InterPro" id="IPR009770">
    <property type="entry name" value="HGLS"/>
</dbReference>
<keyword evidence="2" id="KW-0223">Dioxygenase</keyword>
<dbReference type="AlphaFoldDB" id="A0A9W8S119"/>
<name>A0A9W8S119_9HYPO</name>
<dbReference type="EMBL" id="JAOQAZ010000010">
    <property type="protein sequence ID" value="KAJ4263364.1"/>
    <property type="molecule type" value="Genomic_DNA"/>
</dbReference>
<dbReference type="EC" id="1.13.11.93" evidence="6"/>
<comment type="caution">
    <text evidence="9">The sequence shown here is derived from an EMBL/GenBank/DDBJ whole genome shotgun (WGS) entry which is preliminary data.</text>
</comment>
<reference evidence="9" key="1">
    <citation type="submission" date="2022-09" db="EMBL/GenBank/DDBJ databases">
        <title>Fusarium specimens isolated from Avocado Roots.</title>
        <authorList>
            <person name="Stajich J."/>
            <person name="Roper C."/>
            <person name="Heimlech-Rivalta G."/>
        </authorList>
    </citation>
    <scope>NUCLEOTIDE SEQUENCE</scope>
    <source>
        <strain evidence="9">CF00136</strain>
    </source>
</reference>
<evidence type="ECO:0000256" key="5">
    <source>
        <dbReference type="ARBA" id="ARBA00035013"/>
    </source>
</evidence>
<dbReference type="PANTHER" id="PTHR39479">
    <property type="match status" value="1"/>
</dbReference>
<dbReference type="SMART" id="SM01150">
    <property type="entry name" value="DUF1338"/>
    <property type="match status" value="1"/>
</dbReference>
<comment type="similarity">
    <text evidence="5">Belongs to the 2-oxoadipate dioxygenase/decarboxylase family.</text>
</comment>
<gene>
    <name evidence="9" type="ORF">NW762_006183</name>
</gene>
<evidence type="ECO:0000256" key="2">
    <source>
        <dbReference type="ARBA" id="ARBA00022964"/>
    </source>
</evidence>
<keyword evidence="10" id="KW-1185">Reference proteome</keyword>
<comment type="cofactor">
    <cofactor evidence="1">
        <name>Fe(2+)</name>
        <dbReference type="ChEBI" id="CHEBI:29033"/>
    </cofactor>
</comment>
<evidence type="ECO:0000256" key="8">
    <source>
        <dbReference type="ARBA" id="ARBA00035045"/>
    </source>
</evidence>
<evidence type="ECO:0000313" key="10">
    <source>
        <dbReference type="Proteomes" id="UP001152049"/>
    </source>
</evidence>
<dbReference type="Proteomes" id="UP001152049">
    <property type="component" value="Unassembled WGS sequence"/>
</dbReference>
<evidence type="ECO:0000256" key="4">
    <source>
        <dbReference type="ARBA" id="ARBA00023004"/>
    </source>
</evidence>
<accession>A0A9W8S119</accession>
<evidence type="ECO:0000256" key="6">
    <source>
        <dbReference type="ARBA" id="ARBA00035023"/>
    </source>
</evidence>
<protein>
    <recommendedName>
        <fullName evidence="7">2-oxoadipate dioxygenase/decarboxylase</fullName>
        <ecNumber evidence="6">1.13.11.93</ecNumber>
    </recommendedName>
    <alternativeName>
        <fullName evidence="8">2-hydroxyglutarate synthase</fullName>
    </alternativeName>
</protein>